<comment type="caution">
    <text evidence="1">The sequence shown here is derived from an EMBL/GenBank/DDBJ whole genome shotgun (WGS) entry which is preliminary data.</text>
</comment>
<evidence type="ECO:0000313" key="1">
    <source>
        <dbReference type="EMBL" id="EAZ93343.1"/>
    </source>
</evidence>
<gene>
    <name evidence="1" type="ORF">CY0110_16147</name>
</gene>
<dbReference type="EMBL" id="AAXW01000002">
    <property type="protein sequence ID" value="EAZ93343.1"/>
    <property type="molecule type" value="Genomic_DNA"/>
</dbReference>
<evidence type="ECO:0000313" key="2">
    <source>
        <dbReference type="Proteomes" id="UP000003781"/>
    </source>
</evidence>
<name>A3IHR1_9CHRO</name>
<dbReference type="AlphaFoldDB" id="A3IHR1"/>
<dbReference type="Proteomes" id="UP000003781">
    <property type="component" value="Unassembled WGS sequence"/>
</dbReference>
<keyword evidence="2" id="KW-1185">Reference proteome</keyword>
<reference evidence="1 2" key="1">
    <citation type="submission" date="2007-03" db="EMBL/GenBank/DDBJ databases">
        <authorList>
            <person name="Stal L."/>
            <person name="Ferriera S."/>
            <person name="Johnson J."/>
            <person name="Kravitz S."/>
            <person name="Beeson K."/>
            <person name="Sutton G."/>
            <person name="Rogers Y.-H."/>
            <person name="Friedman R."/>
            <person name="Frazier M."/>
            <person name="Venter J.C."/>
        </authorList>
    </citation>
    <scope>NUCLEOTIDE SEQUENCE [LARGE SCALE GENOMIC DNA]</scope>
    <source>
        <strain evidence="1 2">CCY0110</strain>
    </source>
</reference>
<organism evidence="1 2">
    <name type="scientific">Crocosphaera chwakensis CCY0110</name>
    <dbReference type="NCBI Taxonomy" id="391612"/>
    <lineage>
        <taxon>Bacteria</taxon>
        <taxon>Bacillati</taxon>
        <taxon>Cyanobacteriota</taxon>
        <taxon>Cyanophyceae</taxon>
        <taxon>Oscillatoriophycideae</taxon>
        <taxon>Chroococcales</taxon>
        <taxon>Aphanothecaceae</taxon>
        <taxon>Crocosphaera</taxon>
        <taxon>Crocosphaera chwakensis</taxon>
    </lineage>
</organism>
<accession>A3IHR1</accession>
<proteinExistence type="predicted"/>
<protein>
    <submittedName>
        <fullName evidence="1">Uncharacterized protein</fullName>
    </submittedName>
</protein>
<sequence length="34" mass="3530">MIHGSPLLLIGLAGYPSPSTLGDALPPELHCFVI</sequence>